<evidence type="ECO:0000313" key="2">
    <source>
        <dbReference type="Proteomes" id="UP000183496"/>
    </source>
</evidence>
<dbReference type="AlphaFoldDB" id="A0AAJ4W782"/>
<gene>
    <name evidence="1" type="ORF">SAMN04488089_1313</name>
</gene>
<name>A0AAJ4W782_MYRPR</name>
<protein>
    <recommendedName>
        <fullName evidence="3">Transposase</fullName>
    </recommendedName>
</protein>
<sequence>MEHSKLSFLICYKTMFLMTATKKGFSTLEIQKQLGLKRYEPVWAMGNRDSKYTLAGMLEMDQGVF</sequence>
<evidence type="ECO:0000313" key="1">
    <source>
        <dbReference type="EMBL" id="SER70198.1"/>
    </source>
</evidence>
<comment type="caution">
    <text evidence="1">The sequence shown here is derived from an EMBL/GenBank/DDBJ whole genome shotgun (WGS) entry which is preliminary data.</text>
</comment>
<keyword evidence="2" id="KW-1185">Reference proteome</keyword>
<dbReference type="Proteomes" id="UP000183496">
    <property type="component" value="Unassembled WGS sequence"/>
</dbReference>
<organism evidence="1 2">
    <name type="scientific">Myroides profundi</name>
    <dbReference type="NCBI Taxonomy" id="480520"/>
    <lineage>
        <taxon>Bacteria</taxon>
        <taxon>Pseudomonadati</taxon>
        <taxon>Bacteroidota</taxon>
        <taxon>Flavobacteriia</taxon>
        <taxon>Flavobacteriales</taxon>
        <taxon>Flavobacteriaceae</taxon>
        <taxon>Myroides</taxon>
    </lineage>
</organism>
<proteinExistence type="predicted"/>
<dbReference type="EMBL" id="FOFY01000031">
    <property type="protein sequence ID" value="SER70198.1"/>
    <property type="molecule type" value="Genomic_DNA"/>
</dbReference>
<accession>A0AAJ4W782</accession>
<evidence type="ECO:0008006" key="3">
    <source>
        <dbReference type="Google" id="ProtNLM"/>
    </source>
</evidence>
<reference evidence="1 2" key="1">
    <citation type="submission" date="2016-10" db="EMBL/GenBank/DDBJ databases">
        <authorList>
            <person name="Varghese N."/>
            <person name="Submissions S."/>
        </authorList>
    </citation>
    <scope>NUCLEOTIDE SEQUENCE [LARGE SCALE GENOMIC DNA]</scope>
    <source>
        <strain evidence="2">DSM 19823 / KCTC 23066 / CCTCC M 208030 / D25</strain>
    </source>
</reference>